<evidence type="ECO:0000256" key="11">
    <source>
        <dbReference type="HAMAP-Rule" id="MF_03199"/>
    </source>
</evidence>
<organism evidence="15 16">
    <name type="scientific">Kockovaella imperatae</name>
    <dbReference type="NCBI Taxonomy" id="4999"/>
    <lineage>
        <taxon>Eukaryota</taxon>
        <taxon>Fungi</taxon>
        <taxon>Dikarya</taxon>
        <taxon>Basidiomycota</taxon>
        <taxon>Agaricomycotina</taxon>
        <taxon>Tremellomycetes</taxon>
        <taxon>Tremellales</taxon>
        <taxon>Cuniculitremaceae</taxon>
        <taxon>Kockovaella</taxon>
    </lineage>
</organism>
<gene>
    <name evidence="11" type="primary">PFA4</name>
    <name evidence="15" type="ORF">BD324DRAFT_638604</name>
</gene>
<keyword evidence="16" id="KW-1185">Reference proteome</keyword>
<feature type="domain" description="Palmitoyltransferase DHHC" evidence="14">
    <location>
        <begin position="92"/>
        <end position="218"/>
    </location>
</feature>
<keyword evidence="4 11" id="KW-0256">Endoplasmic reticulum</keyword>
<dbReference type="InterPro" id="IPR001594">
    <property type="entry name" value="Palmitoyltrfase_DHHC"/>
</dbReference>
<feature type="compositionally biased region" description="Pro residues" evidence="13">
    <location>
        <begin position="286"/>
        <end position="298"/>
    </location>
</feature>
<keyword evidence="6 11" id="KW-0472">Membrane</keyword>
<evidence type="ECO:0000256" key="6">
    <source>
        <dbReference type="ARBA" id="ARBA00023136"/>
    </source>
</evidence>
<dbReference type="Proteomes" id="UP000193218">
    <property type="component" value="Unassembled WGS sequence"/>
</dbReference>
<evidence type="ECO:0000256" key="8">
    <source>
        <dbReference type="ARBA" id="ARBA00023288"/>
    </source>
</evidence>
<evidence type="ECO:0000256" key="12">
    <source>
        <dbReference type="RuleBase" id="RU079119"/>
    </source>
</evidence>
<comment type="function">
    <text evidence="11">Mediates the reversible addition of palmitate to target proteins, thereby regulating their membrane association and biological function.</text>
</comment>
<sequence length="456" mass="51849">MPRGWIQRLWLGGTLTLISWISFSCQIGIIWPWYGSVLSLDLLKLLVPFNLLVFMVFWNYRLCVTTPPGEVPRGWRPSLSNMEGVEVKKNSHAPRYCKMCNHYKPPRTHHCRQCKTCVLKLDHHCPWIVNCVGYYNQGHFIRFLVYVDLATSYHLAMLVRRVMDMTPRYAAEPTLFDILFLVFNFATCVPVWLCVGMFSMYHLYLVSGNSTTIEGWEKDKVATLVRRGKIREIKYPYNIGFIANMNSVLGSNPLLWLWPQAMKGDGLSFPVNPEAGDSDAQYQWPPQDPTRLPNPPPRSGQSAFTYGGESFNPALKPSSSSSSALEQIGIGELRNRRFSSTLSEGSEGSEASGSSPEHYLSDYDYDESLENGDKAVEEARRMQQPYPSDNNVRVRRGSEGYEVSSGAAAWNMDLEHQVAAHSAWDQPRGPVWLEQGRYNVYEPHAVDDDDDYDSDD</sequence>
<comment type="subcellular location">
    <subcellularLocation>
        <location evidence="11">Endoplasmic reticulum membrane</location>
        <topology evidence="11">Multi-pass membrane protein</topology>
    </subcellularLocation>
    <subcellularLocation>
        <location evidence="1">Membrane</location>
        <topology evidence="1">Multi-pass membrane protein</topology>
    </subcellularLocation>
</comment>
<evidence type="ECO:0000256" key="4">
    <source>
        <dbReference type="ARBA" id="ARBA00022824"/>
    </source>
</evidence>
<reference evidence="15 16" key="1">
    <citation type="submission" date="2017-03" db="EMBL/GenBank/DDBJ databases">
        <title>Widespread Adenine N6-methylation of Active Genes in Fungi.</title>
        <authorList>
            <consortium name="DOE Joint Genome Institute"/>
            <person name="Mondo S.J."/>
            <person name="Dannebaum R.O."/>
            <person name="Kuo R.C."/>
            <person name="Louie K.B."/>
            <person name="Bewick A.J."/>
            <person name="Labutti K."/>
            <person name="Haridas S."/>
            <person name="Kuo A."/>
            <person name="Salamov A."/>
            <person name="Ahrendt S.R."/>
            <person name="Lau R."/>
            <person name="Bowen B.P."/>
            <person name="Lipzen A."/>
            <person name="Sullivan W."/>
            <person name="Andreopoulos W.B."/>
            <person name="Clum A."/>
            <person name="Lindquist E."/>
            <person name="Daum C."/>
            <person name="Northen T.R."/>
            <person name="Ramamoorthy G."/>
            <person name="Schmitz R.J."/>
            <person name="Gryganskyi A."/>
            <person name="Culley D."/>
            <person name="Magnuson J."/>
            <person name="James T.Y."/>
            <person name="O'Malley M.A."/>
            <person name="Stajich J.E."/>
            <person name="Spatafora J.W."/>
            <person name="Visel A."/>
            <person name="Grigoriev I.V."/>
        </authorList>
    </citation>
    <scope>NUCLEOTIDE SEQUENCE [LARGE SCALE GENOMIC DNA]</scope>
    <source>
        <strain evidence="15 16">NRRL Y-17943</strain>
    </source>
</reference>
<dbReference type="Pfam" id="PF01529">
    <property type="entry name" value="DHHC"/>
    <property type="match status" value="1"/>
</dbReference>
<evidence type="ECO:0000256" key="3">
    <source>
        <dbReference type="ARBA" id="ARBA00022692"/>
    </source>
</evidence>
<accession>A0A1Y1U6X1</accession>
<comment type="similarity">
    <text evidence="11">Belongs to the DHHC palmitoyltransferase family. PFA4 subfamily.</text>
</comment>
<keyword evidence="5 11" id="KW-1133">Transmembrane helix</keyword>
<evidence type="ECO:0000313" key="16">
    <source>
        <dbReference type="Proteomes" id="UP000193218"/>
    </source>
</evidence>
<feature type="region of interest" description="Disordered" evidence="13">
    <location>
        <begin position="268"/>
        <end position="326"/>
    </location>
</feature>
<dbReference type="FunCoup" id="A0A1Y1U6X1">
    <property type="interactions" value="135"/>
</dbReference>
<name>A0A1Y1U6X1_9TREE</name>
<keyword evidence="8 11" id="KW-0449">Lipoprotein</keyword>
<feature type="transmembrane region" description="Helical" evidence="11 12">
    <location>
        <begin position="175"/>
        <end position="195"/>
    </location>
</feature>
<dbReference type="GO" id="GO:0005789">
    <property type="term" value="C:endoplasmic reticulum membrane"/>
    <property type="evidence" value="ECO:0007669"/>
    <property type="project" value="UniProtKB-SubCell"/>
</dbReference>
<dbReference type="PANTHER" id="PTHR12246">
    <property type="entry name" value="PALMITOYLTRANSFERASE ZDHHC16"/>
    <property type="match status" value="1"/>
</dbReference>
<evidence type="ECO:0000256" key="7">
    <source>
        <dbReference type="ARBA" id="ARBA00023139"/>
    </source>
</evidence>
<dbReference type="OrthoDB" id="331948at2759"/>
<comment type="catalytic activity">
    <reaction evidence="10 11 12">
        <text>L-cysteinyl-[protein] + hexadecanoyl-CoA = S-hexadecanoyl-L-cysteinyl-[protein] + CoA</text>
        <dbReference type="Rhea" id="RHEA:36683"/>
        <dbReference type="Rhea" id="RHEA-COMP:10131"/>
        <dbReference type="Rhea" id="RHEA-COMP:11032"/>
        <dbReference type="ChEBI" id="CHEBI:29950"/>
        <dbReference type="ChEBI" id="CHEBI:57287"/>
        <dbReference type="ChEBI" id="CHEBI:57379"/>
        <dbReference type="ChEBI" id="CHEBI:74151"/>
        <dbReference type="EC" id="2.3.1.225"/>
    </reaction>
</comment>
<keyword evidence="9 11" id="KW-0012">Acyltransferase</keyword>
<evidence type="ECO:0000259" key="14">
    <source>
        <dbReference type="Pfam" id="PF01529"/>
    </source>
</evidence>
<protein>
    <recommendedName>
        <fullName evidence="11">Palmitoyltransferase PFA4</fullName>
        <ecNumber evidence="11">2.3.1.225</ecNumber>
    </recommendedName>
    <alternativeName>
        <fullName evidence="11">Protein S-acyltransferase</fullName>
        <shortName evidence="11">PAT</shortName>
    </alternativeName>
    <alternativeName>
        <fullName evidence="11">Protein fatty acyltransferase 4</fullName>
    </alternativeName>
</protein>
<feature type="transmembrane region" description="Helical" evidence="11 12">
    <location>
        <begin position="9"/>
        <end position="33"/>
    </location>
</feature>
<dbReference type="EC" id="2.3.1.225" evidence="11"/>
<feature type="transmembrane region" description="Helical" evidence="11 12">
    <location>
        <begin position="143"/>
        <end position="163"/>
    </location>
</feature>
<keyword evidence="2 11" id="KW-0808">Transferase</keyword>
<dbReference type="PROSITE" id="PS50216">
    <property type="entry name" value="DHHC"/>
    <property type="match status" value="1"/>
</dbReference>
<dbReference type="InParanoid" id="A0A1Y1U6X1"/>
<dbReference type="STRING" id="4999.A0A1Y1U6X1"/>
<comment type="caution">
    <text evidence="15">The sequence shown here is derived from an EMBL/GenBank/DDBJ whole genome shotgun (WGS) entry which is preliminary data.</text>
</comment>
<dbReference type="InterPro" id="IPR039859">
    <property type="entry name" value="PFA4/ZDH16/20/ERF2-like"/>
</dbReference>
<feature type="transmembrane region" description="Helical" evidence="11 12">
    <location>
        <begin position="45"/>
        <end position="63"/>
    </location>
</feature>
<feature type="region of interest" description="Disordered" evidence="13">
    <location>
        <begin position="340"/>
        <end position="363"/>
    </location>
</feature>
<dbReference type="AlphaFoldDB" id="A0A1Y1U6X1"/>
<evidence type="ECO:0000256" key="9">
    <source>
        <dbReference type="ARBA" id="ARBA00023315"/>
    </source>
</evidence>
<feature type="active site" description="S-palmitoyl cysteine intermediate" evidence="11">
    <location>
        <position position="125"/>
    </location>
</feature>
<keyword evidence="7 11" id="KW-0564">Palmitate</keyword>
<proteinExistence type="inferred from homology"/>
<dbReference type="PROSITE" id="PS51257">
    <property type="entry name" value="PROKAR_LIPOPROTEIN"/>
    <property type="match status" value="1"/>
</dbReference>
<dbReference type="GO" id="GO:0019706">
    <property type="term" value="F:protein-cysteine S-palmitoyltransferase activity"/>
    <property type="evidence" value="ECO:0007669"/>
    <property type="project" value="UniProtKB-UniRule"/>
</dbReference>
<evidence type="ECO:0000256" key="2">
    <source>
        <dbReference type="ARBA" id="ARBA00022679"/>
    </source>
</evidence>
<dbReference type="InterPro" id="IPR033682">
    <property type="entry name" value="PFA4"/>
</dbReference>
<evidence type="ECO:0000256" key="10">
    <source>
        <dbReference type="ARBA" id="ARBA00048048"/>
    </source>
</evidence>
<comment type="domain">
    <text evidence="11 12">The DHHC domain is required for palmitoyltransferase activity.</text>
</comment>
<evidence type="ECO:0000256" key="13">
    <source>
        <dbReference type="SAM" id="MobiDB-lite"/>
    </source>
</evidence>
<feature type="compositionally biased region" description="Low complexity" evidence="13">
    <location>
        <begin position="340"/>
        <end position="355"/>
    </location>
</feature>
<evidence type="ECO:0000313" key="15">
    <source>
        <dbReference type="EMBL" id="ORX33793.1"/>
    </source>
</evidence>
<evidence type="ECO:0000256" key="1">
    <source>
        <dbReference type="ARBA" id="ARBA00004141"/>
    </source>
</evidence>
<dbReference type="HAMAP" id="MF_03199">
    <property type="entry name" value="DHHC_PAT_PFA4"/>
    <property type="match status" value="1"/>
</dbReference>
<dbReference type="EMBL" id="NBSH01000017">
    <property type="protein sequence ID" value="ORX33793.1"/>
    <property type="molecule type" value="Genomic_DNA"/>
</dbReference>
<evidence type="ECO:0000256" key="5">
    <source>
        <dbReference type="ARBA" id="ARBA00022989"/>
    </source>
</evidence>
<keyword evidence="3 11" id="KW-0812">Transmembrane</keyword>